<dbReference type="AlphaFoldDB" id="A0AAE0N784"/>
<reference evidence="2" key="1">
    <citation type="journal article" date="2023" name="Mol. Phylogenet. Evol.">
        <title>Genome-scale phylogeny and comparative genomics of the fungal order Sordariales.</title>
        <authorList>
            <person name="Hensen N."/>
            <person name="Bonometti L."/>
            <person name="Westerberg I."/>
            <person name="Brannstrom I.O."/>
            <person name="Guillou S."/>
            <person name="Cros-Aarteil S."/>
            <person name="Calhoun S."/>
            <person name="Haridas S."/>
            <person name="Kuo A."/>
            <person name="Mondo S."/>
            <person name="Pangilinan J."/>
            <person name="Riley R."/>
            <person name="LaButti K."/>
            <person name="Andreopoulos B."/>
            <person name="Lipzen A."/>
            <person name="Chen C."/>
            <person name="Yan M."/>
            <person name="Daum C."/>
            <person name="Ng V."/>
            <person name="Clum A."/>
            <person name="Steindorff A."/>
            <person name="Ohm R.A."/>
            <person name="Martin F."/>
            <person name="Silar P."/>
            <person name="Natvig D.O."/>
            <person name="Lalanne C."/>
            <person name="Gautier V."/>
            <person name="Ament-Velasquez S.L."/>
            <person name="Kruys A."/>
            <person name="Hutchinson M.I."/>
            <person name="Powell A.J."/>
            <person name="Barry K."/>
            <person name="Miller A.N."/>
            <person name="Grigoriev I.V."/>
            <person name="Debuchy R."/>
            <person name="Gladieux P."/>
            <person name="Hiltunen Thoren M."/>
            <person name="Johannesson H."/>
        </authorList>
    </citation>
    <scope>NUCLEOTIDE SEQUENCE</scope>
    <source>
        <strain evidence="2">CBS 958.72</strain>
    </source>
</reference>
<organism evidence="2 3">
    <name type="scientific">Lasiosphaeria ovina</name>
    <dbReference type="NCBI Taxonomy" id="92902"/>
    <lineage>
        <taxon>Eukaryota</taxon>
        <taxon>Fungi</taxon>
        <taxon>Dikarya</taxon>
        <taxon>Ascomycota</taxon>
        <taxon>Pezizomycotina</taxon>
        <taxon>Sordariomycetes</taxon>
        <taxon>Sordariomycetidae</taxon>
        <taxon>Sordariales</taxon>
        <taxon>Lasiosphaeriaceae</taxon>
        <taxon>Lasiosphaeria</taxon>
    </lineage>
</organism>
<evidence type="ECO:0000256" key="1">
    <source>
        <dbReference type="SAM" id="MobiDB-lite"/>
    </source>
</evidence>
<feature type="compositionally biased region" description="Basic and acidic residues" evidence="1">
    <location>
        <begin position="12"/>
        <end position="22"/>
    </location>
</feature>
<reference evidence="2" key="2">
    <citation type="submission" date="2023-06" db="EMBL/GenBank/DDBJ databases">
        <authorList>
            <consortium name="Lawrence Berkeley National Laboratory"/>
            <person name="Haridas S."/>
            <person name="Hensen N."/>
            <person name="Bonometti L."/>
            <person name="Westerberg I."/>
            <person name="Brannstrom I.O."/>
            <person name="Guillou S."/>
            <person name="Cros-Aarteil S."/>
            <person name="Calhoun S."/>
            <person name="Kuo A."/>
            <person name="Mondo S."/>
            <person name="Pangilinan J."/>
            <person name="Riley R."/>
            <person name="Labutti K."/>
            <person name="Andreopoulos B."/>
            <person name="Lipzen A."/>
            <person name="Chen C."/>
            <person name="Yanf M."/>
            <person name="Daum C."/>
            <person name="Ng V."/>
            <person name="Clum A."/>
            <person name="Steindorff A."/>
            <person name="Ohm R."/>
            <person name="Martin F."/>
            <person name="Silar P."/>
            <person name="Natvig D."/>
            <person name="Lalanne C."/>
            <person name="Gautier V."/>
            <person name="Ament-Velasquez S.L."/>
            <person name="Kruys A."/>
            <person name="Hutchinson M.I."/>
            <person name="Powell A.J."/>
            <person name="Barry K."/>
            <person name="Miller A.N."/>
            <person name="Grigoriev I.V."/>
            <person name="Debuchy R."/>
            <person name="Gladieux P."/>
            <person name="Thoren M.H."/>
            <person name="Johannesson H."/>
        </authorList>
    </citation>
    <scope>NUCLEOTIDE SEQUENCE</scope>
    <source>
        <strain evidence="2">CBS 958.72</strain>
    </source>
</reference>
<evidence type="ECO:0000313" key="3">
    <source>
        <dbReference type="Proteomes" id="UP001287356"/>
    </source>
</evidence>
<proteinExistence type="predicted"/>
<name>A0AAE0N784_9PEZI</name>
<protein>
    <submittedName>
        <fullName evidence="2">Uncharacterized protein</fullName>
    </submittedName>
</protein>
<comment type="caution">
    <text evidence="2">The sequence shown here is derived from an EMBL/GenBank/DDBJ whole genome shotgun (WGS) entry which is preliminary data.</text>
</comment>
<dbReference type="EMBL" id="JAULSN010000004">
    <property type="protein sequence ID" value="KAK3373392.1"/>
    <property type="molecule type" value="Genomic_DNA"/>
</dbReference>
<feature type="compositionally biased region" description="Polar residues" evidence="1">
    <location>
        <begin position="1"/>
        <end position="11"/>
    </location>
</feature>
<sequence>MATGNTGNSWHGRTEKKRDNGGESRMVLWRPSATQSRLGDTNRRGWMRSEGARKKIRRSLCLGGERGEKTFALLDNYTLPHFERCFFSPEIESDGGGPTGKGFEFGVVCKCGEQVSYIMYVQSGRVVEGGPRSGPGGCAGVSLAAALGHPIIISSLAPSLFPNVIVIPDVFPGPALLSCHTPTTTLSQELRKVFTTLARRQQPARGERRCLVA</sequence>
<feature type="region of interest" description="Disordered" evidence="1">
    <location>
        <begin position="1"/>
        <end position="26"/>
    </location>
</feature>
<evidence type="ECO:0000313" key="2">
    <source>
        <dbReference type="EMBL" id="KAK3373392.1"/>
    </source>
</evidence>
<dbReference type="Proteomes" id="UP001287356">
    <property type="component" value="Unassembled WGS sequence"/>
</dbReference>
<keyword evidence="3" id="KW-1185">Reference proteome</keyword>
<accession>A0AAE0N784</accession>
<gene>
    <name evidence="2" type="ORF">B0T24DRAFT_259165</name>
</gene>